<organism evidence="2 3">
    <name type="scientific">Brachionus calyciflorus</name>
    <dbReference type="NCBI Taxonomy" id="104777"/>
    <lineage>
        <taxon>Eukaryota</taxon>
        <taxon>Metazoa</taxon>
        <taxon>Spiralia</taxon>
        <taxon>Gnathifera</taxon>
        <taxon>Rotifera</taxon>
        <taxon>Eurotatoria</taxon>
        <taxon>Monogononta</taxon>
        <taxon>Pseudotrocha</taxon>
        <taxon>Ploima</taxon>
        <taxon>Brachionidae</taxon>
        <taxon>Brachionus</taxon>
    </lineage>
</organism>
<keyword evidence="3" id="KW-1185">Reference proteome</keyword>
<reference evidence="2" key="1">
    <citation type="submission" date="2021-02" db="EMBL/GenBank/DDBJ databases">
        <authorList>
            <person name="Nowell W R."/>
        </authorList>
    </citation>
    <scope>NUCLEOTIDE SEQUENCE</scope>
    <source>
        <strain evidence="2">Ploen Becks lab</strain>
    </source>
</reference>
<evidence type="ECO:0000313" key="2">
    <source>
        <dbReference type="EMBL" id="CAF0757831.1"/>
    </source>
</evidence>
<feature type="transmembrane region" description="Helical" evidence="1">
    <location>
        <begin position="20"/>
        <end position="46"/>
    </location>
</feature>
<evidence type="ECO:0000256" key="1">
    <source>
        <dbReference type="SAM" id="Phobius"/>
    </source>
</evidence>
<name>A0A813PYV2_9BILA</name>
<protein>
    <submittedName>
        <fullName evidence="2">Uncharacterized protein</fullName>
    </submittedName>
</protein>
<gene>
    <name evidence="2" type="ORF">OXX778_LOCUS4270</name>
</gene>
<dbReference type="Proteomes" id="UP000663879">
    <property type="component" value="Unassembled WGS sequence"/>
</dbReference>
<keyword evidence="1" id="KW-0472">Membrane</keyword>
<proteinExistence type="predicted"/>
<keyword evidence="1" id="KW-0812">Transmembrane</keyword>
<dbReference type="AlphaFoldDB" id="A0A813PYV2"/>
<dbReference type="OrthoDB" id="10607974at2759"/>
<comment type="caution">
    <text evidence="2">The sequence shown here is derived from an EMBL/GenBank/DDBJ whole genome shotgun (WGS) entry which is preliminary data.</text>
</comment>
<accession>A0A813PYV2</accession>
<dbReference type="EMBL" id="CAJNOC010000411">
    <property type="protein sequence ID" value="CAF0757831.1"/>
    <property type="molecule type" value="Genomic_DNA"/>
</dbReference>
<keyword evidence="1" id="KW-1133">Transmembrane helix</keyword>
<evidence type="ECO:0000313" key="3">
    <source>
        <dbReference type="Proteomes" id="UP000663879"/>
    </source>
</evidence>
<sequence>MYEPNFYNQDDKPAPMIRSVLILSALIFIISLLGISFLIVGLFALVSNSNIEATIVKSSEFTSAENISAGLSLLKIKIPNFGYLQPNLKKKEFMCPNTAIFDLAIQKCNTNITTSQNLTLHVKAENTKFICDKTMKKITLSPILSINSTLVKFDENYMSKIIYSIKVCMSKINGYAFSILSSSQIQISGTVSYRERDNMIEKEYKDCSLEIIHFDNGNKSCVKIRNETIFTASKIKPVFSYNNNRRVSFFDQAPVNNLSNITSESITSTTTNLTFSDLTSTEATIDMDLELKLK</sequence>